<feature type="region of interest" description="Disordered" evidence="1">
    <location>
        <begin position="1"/>
        <end position="22"/>
    </location>
</feature>
<comment type="caution">
    <text evidence="2">The sequence shown here is derived from an EMBL/GenBank/DDBJ whole genome shotgun (WGS) entry which is preliminary data.</text>
</comment>
<name>A0A1V4A754_9ACTN</name>
<dbReference type="OrthoDB" id="3779937at2"/>
<proteinExistence type="predicted"/>
<dbReference type="AlphaFoldDB" id="A0A1V4A754"/>
<organism evidence="2 3">
    <name type="scientific">Streptomyces tsukubensis</name>
    <dbReference type="NCBI Taxonomy" id="83656"/>
    <lineage>
        <taxon>Bacteria</taxon>
        <taxon>Bacillati</taxon>
        <taxon>Actinomycetota</taxon>
        <taxon>Actinomycetes</taxon>
        <taxon>Kitasatosporales</taxon>
        <taxon>Streptomycetaceae</taxon>
        <taxon>Streptomyces</taxon>
    </lineage>
</organism>
<dbReference type="SUPFAM" id="SSF53335">
    <property type="entry name" value="S-adenosyl-L-methionine-dependent methyltransferases"/>
    <property type="match status" value="1"/>
</dbReference>
<evidence type="ECO:0000313" key="3">
    <source>
        <dbReference type="Proteomes" id="UP000190539"/>
    </source>
</evidence>
<dbReference type="RefSeq" id="WP_077969252.1">
    <property type="nucleotide sequence ID" value="NZ_CP045178.1"/>
</dbReference>
<gene>
    <name evidence="2" type="ORF">B1H18_18420</name>
</gene>
<dbReference type="Proteomes" id="UP000190539">
    <property type="component" value="Unassembled WGS sequence"/>
</dbReference>
<dbReference type="EMBL" id="MVFC01000014">
    <property type="protein sequence ID" value="OON77695.1"/>
    <property type="molecule type" value="Genomic_DNA"/>
</dbReference>
<feature type="compositionally biased region" description="Pro residues" evidence="1">
    <location>
        <begin position="1"/>
        <end position="10"/>
    </location>
</feature>
<protein>
    <recommendedName>
        <fullName evidence="4">Class I SAM-dependent methyltransferase</fullName>
    </recommendedName>
</protein>
<evidence type="ECO:0008006" key="4">
    <source>
        <dbReference type="Google" id="ProtNLM"/>
    </source>
</evidence>
<evidence type="ECO:0000313" key="2">
    <source>
        <dbReference type="EMBL" id="OON77695.1"/>
    </source>
</evidence>
<reference evidence="2 3" key="1">
    <citation type="submission" date="2017-02" db="EMBL/GenBank/DDBJ databases">
        <title>Draft Genome Sequence of Streptomyces tsukubaensis F601, a Producer of the immunosuppressant tacrolimus FK506.</title>
        <authorList>
            <person name="Zong G."/>
            <person name="Zhong C."/>
            <person name="Fu J."/>
            <person name="Qin R."/>
            <person name="Cao G."/>
        </authorList>
    </citation>
    <scope>NUCLEOTIDE SEQUENCE [LARGE SCALE GENOMIC DNA]</scope>
    <source>
        <strain evidence="2 3">F601</strain>
    </source>
</reference>
<dbReference type="InterPro" id="IPR029063">
    <property type="entry name" value="SAM-dependent_MTases_sf"/>
</dbReference>
<dbReference type="STRING" id="83656.B1H18_18420"/>
<dbReference type="Pfam" id="PF13489">
    <property type="entry name" value="Methyltransf_23"/>
    <property type="match status" value="1"/>
</dbReference>
<keyword evidence="3" id="KW-1185">Reference proteome</keyword>
<evidence type="ECO:0000256" key="1">
    <source>
        <dbReference type="SAM" id="MobiDB-lite"/>
    </source>
</evidence>
<dbReference type="CDD" id="cd02440">
    <property type="entry name" value="AdoMet_MTases"/>
    <property type="match status" value="1"/>
</dbReference>
<accession>A0A1V4A754</accession>
<dbReference type="Gene3D" id="3.40.50.150">
    <property type="entry name" value="Vaccinia Virus protein VP39"/>
    <property type="match status" value="1"/>
</dbReference>
<sequence length="350" mass="37237">MSRTPTPTPAPTTAARDESRLRAPRRDNCAWCGSDRFHVRRRSADPMGHAPGTFVVQQCGSCAHTFLNPPLTAEGLRLYGRNQAAGLAPALARALRGPGAGGEPGRTRARAMLPYGEPESWLDVGTGDGSFPAAAKELFPYTAFDGLGSDAAAIEKARAEGRIEEAHLGSLSGASGSLPGRYDTVSMLHHLEHSADPHAELAAARTVLRPGGHLLIEAYDPRSWFGTLLGPWWAPRLQPVRPHLVPYEGLRAELERLGFTVIAADRRGAHRPGDLTGATALLLAGARPRNGTGTGEGRKRLSPPGRAVRRALLAASGPALSLAYALDSLLAPLARHTRLANTYRLVARRG</sequence>